<evidence type="ECO:0000256" key="9">
    <source>
        <dbReference type="ARBA" id="ARBA00023004"/>
    </source>
</evidence>
<dbReference type="NCBIfam" id="NF045480">
    <property type="entry name" value="FdxA_Actino"/>
    <property type="match status" value="1"/>
</dbReference>
<evidence type="ECO:0000259" key="14">
    <source>
        <dbReference type="PROSITE" id="PS51379"/>
    </source>
</evidence>
<sequence length="116" mass="11910">MPYVITTRCVDLKDRACVRECPVDCIYEGARALYVNPEECIDCGACAPVCPNDAIYFDQEVPGALQASIADNAAFFSLPLVDGAPLGNPGGARSVGPVGADTPLVAAQPPQVGAGA</sequence>
<evidence type="ECO:0000256" key="13">
    <source>
        <dbReference type="SAM" id="MobiDB-lite"/>
    </source>
</evidence>
<evidence type="ECO:0000256" key="11">
    <source>
        <dbReference type="ARBA" id="ARBA00023291"/>
    </source>
</evidence>
<comment type="cofactor">
    <cofactor evidence="1 12">
        <name>[4Fe-4S] cluster</name>
        <dbReference type="ChEBI" id="CHEBI:49883"/>
    </cofactor>
</comment>
<keyword evidence="7" id="KW-0677">Repeat</keyword>
<comment type="caution">
    <text evidence="15">The sequence shown here is derived from an EMBL/GenBank/DDBJ whole genome shotgun (WGS) entry which is preliminary data.</text>
</comment>
<keyword evidence="4 12" id="KW-0813">Transport</keyword>
<dbReference type="InterPro" id="IPR054830">
    <property type="entry name" value="FdxA_Actino"/>
</dbReference>
<feature type="domain" description="4Fe-4S ferredoxin-type" evidence="14">
    <location>
        <begin position="31"/>
        <end position="60"/>
    </location>
</feature>
<evidence type="ECO:0000256" key="7">
    <source>
        <dbReference type="ARBA" id="ARBA00022737"/>
    </source>
</evidence>
<dbReference type="InterPro" id="IPR000813">
    <property type="entry name" value="7Fe_ferredoxin"/>
</dbReference>
<keyword evidence="8 12" id="KW-0249">Electron transport</keyword>
<dbReference type="InterPro" id="IPR017896">
    <property type="entry name" value="4Fe4S_Fe-S-bd"/>
</dbReference>
<dbReference type="Pfam" id="PF00037">
    <property type="entry name" value="Fer4"/>
    <property type="match status" value="1"/>
</dbReference>
<dbReference type="GO" id="GO:0051539">
    <property type="term" value="F:4 iron, 4 sulfur cluster binding"/>
    <property type="evidence" value="ECO:0007669"/>
    <property type="project" value="UniProtKB-UniRule"/>
</dbReference>
<dbReference type="PROSITE" id="PS00198">
    <property type="entry name" value="4FE4S_FER_1"/>
    <property type="match status" value="1"/>
</dbReference>
<evidence type="ECO:0000256" key="2">
    <source>
        <dbReference type="ARBA" id="ARBA00003532"/>
    </source>
</evidence>
<protein>
    <recommendedName>
        <fullName evidence="3 12">Ferredoxin</fullName>
    </recommendedName>
</protein>
<evidence type="ECO:0000256" key="4">
    <source>
        <dbReference type="ARBA" id="ARBA00022448"/>
    </source>
</evidence>
<keyword evidence="10 12" id="KW-0411">Iron-sulfur</keyword>
<reference evidence="15" key="1">
    <citation type="journal article" date="2014" name="Int. J. Syst. Evol. Microbiol.">
        <title>Complete genome sequence of Corynebacterium casei LMG S-19264T (=DSM 44701T), isolated from a smear-ripened cheese.</title>
        <authorList>
            <consortium name="US DOE Joint Genome Institute (JGI-PGF)"/>
            <person name="Walter F."/>
            <person name="Albersmeier A."/>
            <person name="Kalinowski J."/>
            <person name="Ruckert C."/>
        </authorList>
    </citation>
    <scope>NUCLEOTIDE SEQUENCE</scope>
    <source>
        <strain evidence="15">JCM 4386</strain>
    </source>
</reference>
<accession>A0A918LA97</accession>
<evidence type="ECO:0000256" key="6">
    <source>
        <dbReference type="ARBA" id="ARBA00022723"/>
    </source>
</evidence>
<evidence type="ECO:0000256" key="3">
    <source>
        <dbReference type="ARBA" id="ARBA00013529"/>
    </source>
</evidence>
<comment type="function">
    <text evidence="2 12">Ferredoxins are iron-sulfur proteins that transfer electrons in a wide variety of metabolic reactions.</text>
</comment>
<dbReference type="AlphaFoldDB" id="A0A918LA97"/>
<dbReference type="GO" id="GO:0009055">
    <property type="term" value="F:electron transfer activity"/>
    <property type="evidence" value="ECO:0007669"/>
    <property type="project" value="UniProtKB-UniRule"/>
</dbReference>
<evidence type="ECO:0000313" key="15">
    <source>
        <dbReference type="EMBL" id="GGS24608.1"/>
    </source>
</evidence>
<feature type="region of interest" description="Disordered" evidence="13">
    <location>
        <begin position="91"/>
        <end position="116"/>
    </location>
</feature>
<evidence type="ECO:0000256" key="8">
    <source>
        <dbReference type="ARBA" id="ARBA00022982"/>
    </source>
</evidence>
<dbReference type="InterPro" id="IPR017900">
    <property type="entry name" value="4Fe4S_Fe_S_CS"/>
</dbReference>
<keyword evidence="16" id="KW-1185">Reference proteome</keyword>
<keyword evidence="11 12" id="KW-0003">3Fe-4S</keyword>
<evidence type="ECO:0000256" key="1">
    <source>
        <dbReference type="ARBA" id="ARBA00001966"/>
    </source>
</evidence>
<dbReference type="Proteomes" id="UP000606194">
    <property type="component" value="Unassembled WGS sequence"/>
</dbReference>
<keyword evidence="9 12" id="KW-0408">Iron</keyword>
<evidence type="ECO:0000313" key="16">
    <source>
        <dbReference type="Proteomes" id="UP000606194"/>
    </source>
</evidence>
<dbReference type="Gene3D" id="3.30.70.20">
    <property type="match status" value="1"/>
</dbReference>
<dbReference type="PROSITE" id="PS51379">
    <property type="entry name" value="4FE4S_FER_2"/>
    <property type="match status" value="1"/>
</dbReference>
<gene>
    <name evidence="15" type="ORF">GCM10010269_74120</name>
</gene>
<evidence type="ECO:0000256" key="10">
    <source>
        <dbReference type="ARBA" id="ARBA00023014"/>
    </source>
</evidence>
<keyword evidence="6 12" id="KW-0479">Metal-binding</keyword>
<evidence type="ECO:0000256" key="12">
    <source>
        <dbReference type="RuleBase" id="RU365098"/>
    </source>
</evidence>
<comment type="cofactor">
    <cofactor evidence="12">
        <name>[3Fe-4S] cluster</name>
        <dbReference type="ChEBI" id="CHEBI:21137"/>
    </cofactor>
    <text evidence="12">Binds 1 [3Fe-4S] cluster.</text>
</comment>
<dbReference type="EMBL" id="BMTL01000045">
    <property type="protein sequence ID" value="GGS24608.1"/>
    <property type="molecule type" value="Genomic_DNA"/>
</dbReference>
<name>A0A918LA97_9ACTN</name>
<dbReference type="InterPro" id="IPR050294">
    <property type="entry name" value="RnfB_subfamily"/>
</dbReference>
<dbReference type="PRINTS" id="PR00354">
    <property type="entry name" value="7FE8SFRDOXIN"/>
</dbReference>
<keyword evidence="5 12" id="KW-0004">4Fe-4S</keyword>
<dbReference type="PANTHER" id="PTHR42859:SF2">
    <property type="entry name" value="FERREDOXIN"/>
    <property type="match status" value="1"/>
</dbReference>
<dbReference type="GO" id="GO:0046872">
    <property type="term" value="F:metal ion binding"/>
    <property type="evidence" value="ECO:0007669"/>
    <property type="project" value="UniProtKB-UniRule"/>
</dbReference>
<dbReference type="RefSeq" id="WP_053744040.1">
    <property type="nucleotide sequence ID" value="NZ_BMTL01000045.1"/>
</dbReference>
<proteinExistence type="predicted"/>
<reference evidence="15" key="2">
    <citation type="submission" date="2020-09" db="EMBL/GenBank/DDBJ databases">
        <authorList>
            <person name="Sun Q."/>
            <person name="Ohkuma M."/>
        </authorList>
    </citation>
    <scope>NUCLEOTIDE SEQUENCE</scope>
    <source>
        <strain evidence="15">JCM 4386</strain>
    </source>
</reference>
<dbReference type="GO" id="GO:0051538">
    <property type="term" value="F:3 iron, 4 sulfur cluster binding"/>
    <property type="evidence" value="ECO:0007669"/>
    <property type="project" value="UniProtKB-UniRule"/>
</dbReference>
<dbReference type="SUPFAM" id="SSF54862">
    <property type="entry name" value="4Fe-4S ferredoxins"/>
    <property type="match status" value="1"/>
</dbReference>
<dbReference type="PANTHER" id="PTHR42859">
    <property type="entry name" value="OXIDOREDUCTASE"/>
    <property type="match status" value="1"/>
</dbReference>
<evidence type="ECO:0000256" key="5">
    <source>
        <dbReference type="ARBA" id="ARBA00022485"/>
    </source>
</evidence>
<organism evidence="15 16">
    <name type="scientific">Streptomyces humidus</name>
    <dbReference type="NCBI Taxonomy" id="52259"/>
    <lineage>
        <taxon>Bacteria</taxon>
        <taxon>Bacillati</taxon>
        <taxon>Actinomycetota</taxon>
        <taxon>Actinomycetes</taxon>
        <taxon>Kitasatosporales</taxon>
        <taxon>Streptomycetaceae</taxon>
        <taxon>Streptomyces</taxon>
    </lineage>
</organism>